<comment type="subunit">
    <text evidence="6">Heterotetramer of 2 MoaD subunits and 2 MoaE subunits. Also stable as homodimer. The enzyme changes between these two forms during catalysis.</text>
</comment>
<keyword evidence="13" id="KW-1185">Reference proteome</keyword>
<proteinExistence type="inferred from homology"/>
<evidence type="ECO:0000256" key="8">
    <source>
        <dbReference type="ARBA" id="ARBA00030407"/>
    </source>
</evidence>
<dbReference type="Proteomes" id="UP000593765">
    <property type="component" value="Chromosome"/>
</dbReference>
<dbReference type="KEGG" id="hbs:IPV69_00995"/>
<dbReference type="Gene3D" id="3.90.1170.40">
    <property type="entry name" value="Molybdopterin biosynthesis MoaE subunit"/>
    <property type="match status" value="1"/>
</dbReference>
<evidence type="ECO:0000256" key="6">
    <source>
        <dbReference type="ARBA" id="ARBA00026066"/>
    </source>
</evidence>
<accession>A0A7M2WYQ9</accession>
<evidence type="ECO:0000256" key="5">
    <source>
        <dbReference type="ARBA" id="ARBA00023150"/>
    </source>
</evidence>
<sequence>MEHSVAYSQFDRIELTAADLDIAAALAFVASPLAGGIDLFVGTTRAEQAGDGRELVALDYEAYVEMAIDRLRRLAADARRQWPIVKLAILHRTGRVPVGEPSVAIAVACGHRAEAFAACRWLIDTLKADVPIWKKEIWADGEGTWVHR</sequence>
<evidence type="ECO:0000256" key="11">
    <source>
        <dbReference type="ARBA" id="ARBA00049878"/>
    </source>
</evidence>
<dbReference type="InterPro" id="IPR036563">
    <property type="entry name" value="MoaE_sf"/>
</dbReference>
<name>A0A7M2WYQ9_9BACT</name>
<evidence type="ECO:0000256" key="1">
    <source>
        <dbReference type="ARBA" id="ARBA00005046"/>
    </source>
</evidence>
<evidence type="ECO:0000256" key="10">
    <source>
        <dbReference type="ARBA" id="ARBA00032474"/>
    </source>
</evidence>
<keyword evidence="5" id="KW-0501">Molybdenum cofactor biosynthesis</keyword>
<dbReference type="EC" id="2.8.1.12" evidence="3"/>
<evidence type="ECO:0000256" key="7">
    <source>
        <dbReference type="ARBA" id="ARBA00029745"/>
    </source>
</evidence>
<dbReference type="RefSeq" id="WP_206293047.1">
    <property type="nucleotide sequence ID" value="NZ_CP063458.1"/>
</dbReference>
<dbReference type="GO" id="GO:0006777">
    <property type="term" value="P:Mo-molybdopterin cofactor biosynthetic process"/>
    <property type="evidence" value="ECO:0007669"/>
    <property type="project" value="UniProtKB-KW"/>
</dbReference>
<dbReference type="Pfam" id="PF02391">
    <property type="entry name" value="MoaE"/>
    <property type="match status" value="1"/>
</dbReference>
<dbReference type="EMBL" id="CP063458">
    <property type="protein sequence ID" value="QOV89981.1"/>
    <property type="molecule type" value="Genomic_DNA"/>
</dbReference>
<dbReference type="GO" id="GO:0030366">
    <property type="term" value="F:molybdopterin synthase activity"/>
    <property type="evidence" value="ECO:0007669"/>
    <property type="project" value="UniProtKB-EC"/>
</dbReference>
<evidence type="ECO:0000313" key="12">
    <source>
        <dbReference type="EMBL" id="QOV89981.1"/>
    </source>
</evidence>
<reference evidence="12 13" key="1">
    <citation type="submission" date="2020-10" db="EMBL/GenBank/DDBJ databases">
        <title>Wide distribution of Phycisphaera-like planctomycetes from WD2101 soil group in peatlands and genome analysis of the first cultivated representative.</title>
        <authorList>
            <person name="Dedysh S.N."/>
            <person name="Beletsky A.V."/>
            <person name="Ivanova A."/>
            <person name="Kulichevskaya I.S."/>
            <person name="Suzina N.E."/>
            <person name="Philippov D.A."/>
            <person name="Rakitin A.L."/>
            <person name="Mardanov A.V."/>
            <person name="Ravin N.V."/>
        </authorList>
    </citation>
    <scope>NUCLEOTIDE SEQUENCE [LARGE SCALE GENOMIC DNA]</scope>
    <source>
        <strain evidence="12 13">M1803</strain>
    </source>
</reference>
<evidence type="ECO:0000256" key="2">
    <source>
        <dbReference type="ARBA" id="ARBA00005426"/>
    </source>
</evidence>
<dbReference type="AlphaFoldDB" id="A0A7M2WYQ9"/>
<dbReference type="SUPFAM" id="SSF54690">
    <property type="entry name" value="Molybdopterin synthase subunit MoaE"/>
    <property type="match status" value="1"/>
</dbReference>
<dbReference type="PANTHER" id="PTHR23404">
    <property type="entry name" value="MOLYBDOPTERIN SYNTHASE RELATED"/>
    <property type="match status" value="1"/>
</dbReference>
<protein>
    <recommendedName>
        <fullName evidence="4">Molybdopterin synthase catalytic subunit</fullName>
        <ecNumber evidence="3">2.8.1.12</ecNumber>
    </recommendedName>
    <alternativeName>
        <fullName evidence="9">MPT synthase subunit 2</fullName>
    </alternativeName>
    <alternativeName>
        <fullName evidence="7">Molybdenum cofactor biosynthesis protein E</fullName>
    </alternativeName>
    <alternativeName>
        <fullName evidence="8">Molybdopterin-converting factor large subunit</fullName>
    </alternativeName>
    <alternativeName>
        <fullName evidence="10">Molybdopterin-converting factor subunit 2</fullName>
    </alternativeName>
</protein>
<gene>
    <name evidence="12" type="ORF">IPV69_00995</name>
</gene>
<evidence type="ECO:0000256" key="9">
    <source>
        <dbReference type="ARBA" id="ARBA00030781"/>
    </source>
</evidence>
<evidence type="ECO:0000256" key="4">
    <source>
        <dbReference type="ARBA" id="ARBA00013858"/>
    </source>
</evidence>
<evidence type="ECO:0000256" key="3">
    <source>
        <dbReference type="ARBA" id="ARBA00011950"/>
    </source>
</evidence>
<dbReference type="CDD" id="cd00756">
    <property type="entry name" value="MoaE"/>
    <property type="match status" value="1"/>
</dbReference>
<comment type="similarity">
    <text evidence="2">Belongs to the MoaE family.</text>
</comment>
<comment type="catalytic activity">
    <reaction evidence="11">
        <text>2 [molybdopterin-synthase sulfur-carrier protein]-C-terminal-Gly-aminoethanethioate + cyclic pyranopterin phosphate + H2O = molybdopterin + 2 [molybdopterin-synthase sulfur-carrier protein]-C-terminal Gly-Gly + 2 H(+)</text>
        <dbReference type="Rhea" id="RHEA:26333"/>
        <dbReference type="Rhea" id="RHEA-COMP:12202"/>
        <dbReference type="Rhea" id="RHEA-COMP:19907"/>
        <dbReference type="ChEBI" id="CHEBI:15377"/>
        <dbReference type="ChEBI" id="CHEBI:15378"/>
        <dbReference type="ChEBI" id="CHEBI:58698"/>
        <dbReference type="ChEBI" id="CHEBI:59648"/>
        <dbReference type="ChEBI" id="CHEBI:90778"/>
        <dbReference type="ChEBI" id="CHEBI:232372"/>
        <dbReference type="EC" id="2.8.1.12"/>
    </reaction>
</comment>
<comment type="pathway">
    <text evidence="1">Cofactor biosynthesis; molybdopterin biosynthesis.</text>
</comment>
<dbReference type="InterPro" id="IPR003448">
    <property type="entry name" value="Mopterin_biosynth_MoaE"/>
</dbReference>
<organism evidence="12 13">
    <name type="scientific">Humisphaera borealis</name>
    <dbReference type="NCBI Taxonomy" id="2807512"/>
    <lineage>
        <taxon>Bacteria</taxon>
        <taxon>Pseudomonadati</taxon>
        <taxon>Planctomycetota</taxon>
        <taxon>Phycisphaerae</taxon>
        <taxon>Tepidisphaerales</taxon>
        <taxon>Tepidisphaeraceae</taxon>
        <taxon>Humisphaera</taxon>
    </lineage>
</organism>
<evidence type="ECO:0000313" key="13">
    <source>
        <dbReference type="Proteomes" id="UP000593765"/>
    </source>
</evidence>